<dbReference type="PANTHER" id="PTHR13832">
    <property type="entry name" value="PROTEIN PHOSPHATASE 2C"/>
    <property type="match status" value="1"/>
</dbReference>
<sequence length="330" mass="37833">MGVYLSSPITTKKSQAGQNSKLRYGFTEMQGWRNSMEDAHICHLNFDSKKECSLFGIFDGHGGQQAALIAKKYFVNYLIKNKNFQKGNMEVALKETFIELDKFILSQEGKIEMFKLTHCKKNKKFAFIFLYQNNLNKLKIENQPFEQSDLQKIQAGCTANVVLIQKDIIYVANCGDSRTVLCQNGYGYELSEDHKPELPRERERIEKIGGIIEDGRINKSLNLSRSLGDPQLKNNPNYSLEEQLVIPVPDISKKKIKKEEDEFLLIACDGIWECMSQQQTITFVKEKIQDKKKTDLTKVLGQLFDKNLAQNTNQIYGCDNMSAILVLFQQ</sequence>
<dbReference type="OMA" id="TKRPEYR"/>
<keyword evidence="8" id="KW-0460">Magnesium</keyword>
<evidence type="ECO:0000256" key="5">
    <source>
        <dbReference type="ARBA" id="ARBA00013081"/>
    </source>
</evidence>
<comment type="subcellular location">
    <subcellularLocation>
        <location evidence="3">Membrane</location>
        <topology evidence="3">Peripheral membrane protein</topology>
    </subcellularLocation>
</comment>
<comment type="cofactor">
    <cofactor evidence="2">
        <name>Mg(2+)</name>
        <dbReference type="ChEBI" id="CHEBI:18420"/>
    </cofactor>
</comment>
<evidence type="ECO:0000256" key="6">
    <source>
        <dbReference type="ARBA" id="ARBA00022723"/>
    </source>
</evidence>
<evidence type="ECO:0000256" key="9">
    <source>
        <dbReference type="ARBA" id="ARBA00022912"/>
    </source>
</evidence>
<keyword evidence="9 14" id="KW-0904">Protein phosphatase</keyword>
<evidence type="ECO:0000256" key="2">
    <source>
        <dbReference type="ARBA" id="ARBA00001946"/>
    </source>
</evidence>
<comment type="catalytic activity">
    <reaction evidence="12">
        <text>O-phospho-L-seryl-[protein] + H2O = L-seryl-[protein] + phosphate</text>
        <dbReference type="Rhea" id="RHEA:20629"/>
        <dbReference type="Rhea" id="RHEA-COMP:9863"/>
        <dbReference type="Rhea" id="RHEA-COMP:11604"/>
        <dbReference type="ChEBI" id="CHEBI:15377"/>
        <dbReference type="ChEBI" id="CHEBI:29999"/>
        <dbReference type="ChEBI" id="CHEBI:43474"/>
        <dbReference type="ChEBI" id="CHEBI:83421"/>
        <dbReference type="EC" id="3.1.3.16"/>
    </reaction>
</comment>
<keyword evidence="7 14" id="KW-0378">Hydrolase</keyword>
<evidence type="ECO:0000259" key="15">
    <source>
        <dbReference type="PROSITE" id="PS51746"/>
    </source>
</evidence>
<evidence type="ECO:0000256" key="14">
    <source>
        <dbReference type="RuleBase" id="RU003465"/>
    </source>
</evidence>
<comment type="caution">
    <text evidence="16">The sequence shown here is derived from an EMBL/GenBank/DDBJ whole genome shotgun (WGS) entry which is preliminary data.</text>
</comment>
<evidence type="ECO:0000256" key="13">
    <source>
        <dbReference type="ARBA" id="ARBA00048336"/>
    </source>
</evidence>
<protein>
    <recommendedName>
        <fullName evidence="5">protein-serine/threonine phosphatase</fullName>
        <ecNumber evidence="5">3.1.3.16</ecNumber>
    </recommendedName>
</protein>
<name>A0A0V0QYA9_PSEPJ</name>
<evidence type="ECO:0000256" key="10">
    <source>
        <dbReference type="ARBA" id="ARBA00023136"/>
    </source>
</evidence>
<evidence type="ECO:0000256" key="11">
    <source>
        <dbReference type="ARBA" id="ARBA00023211"/>
    </source>
</evidence>
<comment type="similarity">
    <text evidence="4 14">Belongs to the PP2C family.</text>
</comment>
<dbReference type="InParanoid" id="A0A0V0QYA9"/>
<gene>
    <name evidence="16" type="ORF">PPERSA_06942</name>
</gene>
<dbReference type="PROSITE" id="PS01032">
    <property type="entry name" value="PPM_1"/>
    <property type="match status" value="1"/>
</dbReference>
<organism evidence="16 17">
    <name type="scientific">Pseudocohnilembus persalinus</name>
    <name type="common">Ciliate</name>
    <dbReference type="NCBI Taxonomy" id="266149"/>
    <lineage>
        <taxon>Eukaryota</taxon>
        <taxon>Sar</taxon>
        <taxon>Alveolata</taxon>
        <taxon>Ciliophora</taxon>
        <taxon>Intramacronucleata</taxon>
        <taxon>Oligohymenophorea</taxon>
        <taxon>Scuticociliatia</taxon>
        <taxon>Philasterida</taxon>
        <taxon>Pseudocohnilembidae</taxon>
        <taxon>Pseudocohnilembus</taxon>
    </lineage>
</organism>
<dbReference type="GO" id="GO:0016020">
    <property type="term" value="C:membrane"/>
    <property type="evidence" value="ECO:0007669"/>
    <property type="project" value="UniProtKB-SubCell"/>
</dbReference>
<evidence type="ECO:0000256" key="1">
    <source>
        <dbReference type="ARBA" id="ARBA00001936"/>
    </source>
</evidence>
<dbReference type="SUPFAM" id="SSF81606">
    <property type="entry name" value="PP2C-like"/>
    <property type="match status" value="1"/>
</dbReference>
<evidence type="ECO:0000256" key="12">
    <source>
        <dbReference type="ARBA" id="ARBA00047761"/>
    </source>
</evidence>
<dbReference type="EC" id="3.1.3.16" evidence="5"/>
<evidence type="ECO:0000313" key="16">
    <source>
        <dbReference type="EMBL" id="KRX07327.1"/>
    </source>
</evidence>
<evidence type="ECO:0000313" key="17">
    <source>
        <dbReference type="Proteomes" id="UP000054937"/>
    </source>
</evidence>
<keyword evidence="10" id="KW-0472">Membrane</keyword>
<keyword evidence="11" id="KW-0464">Manganese</keyword>
<keyword evidence="17" id="KW-1185">Reference proteome</keyword>
<comment type="cofactor">
    <cofactor evidence="1">
        <name>Mn(2+)</name>
        <dbReference type="ChEBI" id="CHEBI:29035"/>
    </cofactor>
</comment>
<dbReference type="Gene3D" id="3.60.40.10">
    <property type="entry name" value="PPM-type phosphatase domain"/>
    <property type="match status" value="1"/>
</dbReference>
<reference evidence="16 17" key="1">
    <citation type="journal article" date="2015" name="Sci. Rep.">
        <title>Genome of the facultative scuticociliatosis pathogen Pseudocohnilembus persalinus provides insight into its virulence through horizontal gene transfer.</title>
        <authorList>
            <person name="Xiong J."/>
            <person name="Wang G."/>
            <person name="Cheng J."/>
            <person name="Tian M."/>
            <person name="Pan X."/>
            <person name="Warren A."/>
            <person name="Jiang C."/>
            <person name="Yuan D."/>
            <person name="Miao W."/>
        </authorList>
    </citation>
    <scope>NUCLEOTIDE SEQUENCE [LARGE SCALE GENOMIC DNA]</scope>
    <source>
        <strain evidence="16">36N120E</strain>
    </source>
</reference>
<dbReference type="AlphaFoldDB" id="A0A0V0QYA9"/>
<accession>A0A0V0QYA9</accession>
<comment type="catalytic activity">
    <reaction evidence="13">
        <text>O-phospho-L-threonyl-[protein] + H2O = L-threonyl-[protein] + phosphate</text>
        <dbReference type="Rhea" id="RHEA:47004"/>
        <dbReference type="Rhea" id="RHEA-COMP:11060"/>
        <dbReference type="Rhea" id="RHEA-COMP:11605"/>
        <dbReference type="ChEBI" id="CHEBI:15377"/>
        <dbReference type="ChEBI" id="CHEBI:30013"/>
        <dbReference type="ChEBI" id="CHEBI:43474"/>
        <dbReference type="ChEBI" id="CHEBI:61977"/>
        <dbReference type="EC" id="3.1.3.16"/>
    </reaction>
</comment>
<evidence type="ECO:0000256" key="3">
    <source>
        <dbReference type="ARBA" id="ARBA00004170"/>
    </source>
</evidence>
<dbReference type="InterPro" id="IPR036457">
    <property type="entry name" value="PPM-type-like_dom_sf"/>
</dbReference>
<dbReference type="PROSITE" id="PS51746">
    <property type="entry name" value="PPM_2"/>
    <property type="match status" value="1"/>
</dbReference>
<keyword evidence="6" id="KW-0479">Metal-binding</keyword>
<dbReference type="InterPro" id="IPR000222">
    <property type="entry name" value="PP2C_BS"/>
</dbReference>
<dbReference type="InterPro" id="IPR001932">
    <property type="entry name" value="PPM-type_phosphatase-like_dom"/>
</dbReference>
<dbReference type="CDD" id="cd00143">
    <property type="entry name" value="PP2Cc"/>
    <property type="match status" value="1"/>
</dbReference>
<dbReference type="OrthoDB" id="10264738at2759"/>
<dbReference type="InterPro" id="IPR015655">
    <property type="entry name" value="PP2C"/>
</dbReference>
<evidence type="ECO:0000256" key="7">
    <source>
        <dbReference type="ARBA" id="ARBA00022801"/>
    </source>
</evidence>
<feature type="domain" description="PPM-type phosphatase" evidence="15">
    <location>
        <begin position="23"/>
        <end position="328"/>
    </location>
</feature>
<dbReference type="GO" id="GO:0046872">
    <property type="term" value="F:metal ion binding"/>
    <property type="evidence" value="ECO:0007669"/>
    <property type="project" value="UniProtKB-KW"/>
</dbReference>
<dbReference type="Pfam" id="PF00481">
    <property type="entry name" value="PP2C"/>
    <property type="match status" value="2"/>
</dbReference>
<evidence type="ECO:0000256" key="4">
    <source>
        <dbReference type="ARBA" id="ARBA00006702"/>
    </source>
</evidence>
<dbReference type="GO" id="GO:0004722">
    <property type="term" value="F:protein serine/threonine phosphatase activity"/>
    <property type="evidence" value="ECO:0007669"/>
    <property type="project" value="UniProtKB-EC"/>
</dbReference>
<dbReference type="Proteomes" id="UP000054937">
    <property type="component" value="Unassembled WGS sequence"/>
</dbReference>
<dbReference type="PANTHER" id="PTHR13832:SF803">
    <property type="entry name" value="PROTEIN PHOSPHATASE 1G"/>
    <property type="match status" value="1"/>
</dbReference>
<dbReference type="EMBL" id="LDAU01000084">
    <property type="protein sequence ID" value="KRX07327.1"/>
    <property type="molecule type" value="Genomic_DNA"/>
</dbReference>
<dbReference type="SMART" id="SM00332">
    <property type="entry name" value="PP2Cc"/>
    <property type="match status" value="1"/>
</dbReference>
<evidence type="ECO:0000256" key="8">
    <source>
        <dbReference type="ARBA" id="ARBA00022842"/>
    </source>
</evidence>
<dbReference type="FunCoup" id="A0A0V0QYA9">
    <property type="interactions" value="565"/>
</dbReference>
<proteinExistence type="inferred from homology"/>